<proteinExistence type="predicted"/>
<protein>
    <submittedName>
        <fullName evidence="1">Ankyrin repeat domain-containing protein</fullName>
    </submittedName>
</protein>
<evidence type="ECO:0000313" key="1">
    <source>
        <dbReference type="EMBL" id="TMS57034.1"/>
    </source>
</evidence>
<evidence type="ECO:0000313" key="2">
    <source>
        <dbReference type="Proteomes" id="UP000004277"/>
    </source>
</evidence>
<dbReference type="Proteomes" id="UP000004277">
    <property type="component" value="Unassembled WGS sequence"/>
</dbReference>
<comment type="caution">
    <text evidence="1">The sequence shown here is derived from an EMBL/GenBank/DDBJ whole genome shotgun (WGS) entry which is preliminary data.</text>
</comment>
<sequence>MPLSVFHTPVFSAAARQIPPSIQQSRLLDVPAEAHARRPLFISKEAVMNGNAPLNAFPGDYRQLLNELTTVMQDLAVTTARQAAIAIKWNALHQMLFPYGGVMPQALHEENDTYRFYTSVKRDLELINKILHDNNVHLETRRRAAINLADEIEHSCWAGMIGYIRVIAASLEACAGGLIGRLYAARVDVMNQVFAEAQAEQARRQRMGPAMNVHVNSALFNHFADRYHVARIEESYGNHQMLQSRGLDLPALQRRLDTLLAPSNLIRFIAEDCLNAVKRCLMETFPKTSPETWHDLGTFKKIESPLEQIALAYAGLGTNGSGGIPITALLDYREDDCFRAGTNVPLVQHYISLGLERQSLLDPLRQLVDSPLDPPAVLTAHIEHRDTGLWCVHEDYREILDTAHLREAHPHINPDMAGVRALQITDPVSMQALPPSQLNHSHLLAHFLKVMGPARAAAYLNQHRHALPSAFNTTRHTWLLAAWLMPGTSTTERVAMVSTLLEAGVAPAFRAPGRRRFLPRLVIGAIQQGTAHILDRIAASGITLAQMRFSRGLLPLQEAARGRHAGIFASILSVSPAHALLATDAYGKTPMHYATSGGNAEYVNQMLDKLHAEPDIARQARPLVAACLLSALRHRHADVARLLAEQCPSPETLSRIPPTESSHLLKRLPQGWQNAFAPHGIGPAQRSNSGIRALRAMLTPEEFRAYVRTHRREFRKLMDPEHTDAVSRRLNSMRWVTAIRDATSESNVPYWASLQRVGATLGTLNPHELALVQAQVAADRGISSRSRRGAT</sequence>
<organism evidence="1 2">
    <name type="scientific">Imbroritus primus</name>
    <dbReference type="NCBI Taxonomy" id="3058603"/>
    <lineage>
        <taxon>Bacteria</taxon>
        <taxon>Pseudomonadati</taxon>
        <taxon>Pseudomonadota</taxon>
        <taxon>Betaproteobacteria</taxon>
        <taxon>Burkholderiales</taxon>
        <taxon>Burkholderiaceae</taxon>
        <taxon>Imbroritus</taxon>
    </lineage>
</organism>
<gene>
    <name evidence="1" type="ORF">MW7_013795</name>
</gene>
<dbReference type="EMBL" id="AKCV02000025">
    <property type="protein sequence ID" value="TMS57034.1"/>
    <property type="molecule type" value="Genomic_DNA"/>
</dbReference>
<accession>A0ACD3SLH9</accession>
<keyword evidence="2" id="KW-1185">Reference proteome</keyword>
<reference evidence="1" key="1">
    <citation type="submission" date="2019-05" db="EMBL/GenBank/DDBJ databases">
        <title>Revised genome assembly of Burkholderiaceae (previously Ralstonia) sp. PBA.</title>
        <authorList>
            <person name="Gan H.M."/>
        </authorList>
    </citation>
    <scope>NUCLEOTIDE SEQUENCE</scope>
    <source>
        <strain evidence="1">PBA</strain>
    </source>
</reference>
<name>A0ACD3SLH9_9BURK</name>